<protein>
    <submittedName>
        <fullName evidence="1">Uncharacterized protein</fullName>
    </submittedName>
</protein>
<evidence type="ECO:0000313" key="2">
    <source>
        <dbReference type="Proteomes" id="UP000735302"/>
    </source>
</evidence>
<sequence length="71" mass="8083">MAQESCLDRIATAPKFGRMAQDQNGLLHKGLKRLSYPFSAEWTQRSNEKLTWPGLGFEPRTSDLVANYPTR</sequence>
<keyword evidence="2" id="KW-1185">Reference proteome</keyword>
<reference evidence="1 2" key="1">
    <citation type="journal article" date="2021" name="Elife">
        <title>Chloroplast acquisition without the gene transfer in kleptoplastic sea slugs, Plakobranchus ocellatus.</title>
        <authorList>
            <person name="Maeda T."/>
            <person name="Takahashi S."/>
            <person name="Yoshida T."/>
            <person name="Shimamura S."/>
            <person name="Takaki Y."/>
            <person name="Nagai Y."/>
            <person name="Toyoda A."/>
            <person name="Suzuki Y."/>
            <person name="Arimoto A."/>
            <person name="Ishii H."/>
            <person name="Satoh N."/>
            <person name="Nishiyama T."/>
            <person name="Hasebe M."/>
            <person name="Maruyama T."/>
            <person name="Minagawa J."/>
            <person name="Obokata J."/>
            <person name="Shigenobu S."/>
        </authorList>
    </citation>
    <scope>NUCLEOTIDE SEQUENCE [LARGE SCALE GENOMIC DNA]</scope>
</reference>
<dbReference type="AlphaFoldDB" id="A0AAV4C7V9"/>
<gene>
    <name evidence="1" type="ORF">PoB_005366400</name>
</gene>
<dbReference type="EMBL" id="BLXT01005884">
    <property type="protein sequence ID" value="GFO27159.1"/>
    <property type="molecule type" value="Genomic_DNA"/>
</dbReference>
<evidence type="ECO:0000313" key="1">
    <source>
        <dbReference type="EMBL" id="GFO27159.1"/>
    </source>
</evidence>
<name>A0AAV4C7V9_9GAST</name>
<comment type="caution">
    <text evidence="1">The sequence shown here is derived from an EMBL/GenBank/DDBJ whole genome shotgun (WGS) entry which is preliminary data.</text>
</comment>
<dbReference type="Proteomes" id="UP000735302">
    <property type="component" value="Unassembled WGS sequence"/>
</dbReference>
<proteinExistence type="predicted"/>
<organism evidence="1 2">
    <name type="scientific">Plakobranchus ocellatus</name>
    <dbReference type="NCBI Taxonomy" id="259542"/>
    <lineage>
        <taxon>Eukaryota</taxon>
        <taxon>Metazoa</taxon>
        <taxon>Spiralia</taxon>
        <taxon>Lophotrochozoa</taxon>
        <taxon>Mollusca</taxon>
        <taxon>Gastropoda</taxon>
        <taxon>Heterobranchia</taxon>
        <taxon>Euthyneura</taxon>
        <taxon>Panpulmonata</taxon>
        <taxon>Sacoglossa</taxon>
        <taxon>Placobranchoidea</taxon>
        <taxon>Plakobranchidae</taxon>
        <taxon>Plakobranchus</taxon>
    </lineage>
</organism>
<accession>A0AAV4C7V9</accession>